<dbReference type="GO" id="GO:0016410">
    <property type="term" value="F:N-acyltransferase activity"/>
    <property type="evidence" value="ECO:0007669"/>
    <property type="project" value="TreeGrafter"/>
</dbReference>
<dbReference type="GO" id="GO:0019290">
    <property type="term" value="P:siderophore biosynthetic process"/>
    <property type="evidence" value="ECO:0007669"/>
    <property type="project" value="InterPro"/>
</dbReference>
<comment type="pathway">
    <text evidence="1">Siderophore biosynthesis.</text>
</comment>
<name>A0A371XGZ1_9HYPH</name>
<accession>A0A371XGZ1</accession>
<comment type="caution">
    <text evidence="4">The sequence shown here is derived from an EMBL/GenBank/DDBJ whole genome shotgun (WGS) entry which is preliminary data.</text>
</comment>
<reference evidence="5" key="1">
    <citation type="submission" date="2018-08" db="EMBL/GenBank/DDBJ databases">
        <authorList>
            <person name="Im W.T."/>
        </authorList>
    </citation>
    <scope>NUCLEOTIDE SEQUENCE [LARGE SCALE GENOMIC DNA]</scope>
    <source>
        <strain evidence="5">LA-28</strain>
    </source>
</reference>
<dbReference type="GO" id="GO:0046677">
    <property type="term" value="P:response to antibiotic"/>
    <property type="evidence" value="ECO:0007669"/>
    <property type="project" value="UniProtKB-KW"/>
</dbReference>
<keyword evidence="2" id="KW-0046">Antibiotic resistance</keyword>
<dbReference type="EMBL" id="QURN01000004">
    <property type="protein sequence ID" value="RFC68495.1"/>
    <property type="molecule type" value="Genomic_DNA"/>
</dbReference>
<feature type="domain" description="N-acetyltransferase" evidence="3">
    <location>
        <begin position="9"/>
        <end position="167"/>
    </location>
</feature>
<dbReference type="InterPro" id="IPR016181">
    <property type="entry name" value="Acyl_CoA_acyltransferase"/>
</dbReference>
<dbReference type="RefSeq" id="WP_116622931.1">
    <property type="nucleotide sequence ID" value="NZ_QURN01000004.1"/>
</dbReference>
<dbReference type="PANTHER" id="PTHR31438">
    <property type="entry name" value="LYSINE N-ACYLTRANSFERASE C17G9.06C-RELATED"/>
    <property type="match status" value="1"/>
</dbReference>
<sequence>MPNSAKQTYVFRDVEEDDLPLLHDWLAQPHNVEWWDDADEAIEEIREAMDSVETEPLIVELKGKPIAYLQCYDPHLEEGHPYQDQPFGTLGLDISIGEPELIGVGHGSAIVSQFAEQLFEEGCPRVIIDPHPDNARAIRAYEKAGFRELYRIASIYGEAVLMALDAPAD</sequence>
<dbReference type="Pfam" id="PF13523">
    <property type="entry name" value="Acetyltransf_8"/>
    <property type="match status" value="1"/>
</dbReference>
<dbReference type="InterPro" id="IPR000182">
    <property type="entry name" value="GNAT_dom"/>
</dbReference>
<proteinExistence type="predicted"/>
<organism evidence="4 5">
    <name type="scientific">Mesorhizobium denitrificans</name>
    <dbReference type="NCBI Taxonomy" id="2294114"/>
    <lineage>
        <taxon>Bacteria</taxon>
        <taxon>Pseudomonadati</taxon>
        <taxon>Pseudomonadota</taxon>
        <taxon>Alphaproteobacteria</taxon>
        <taxon>Hyphomicrobiales</taxon>
        <taxon>Phyllobacteriaceae</taxon>
        <taxon>Mesorhizobium</taxon>
    </lineage>
</organism>
<dbReference type="InterPro" id="IPR019432">
    <property type="entry name" value="Acyltransferase_MbtK/IucB-like"/>
</dbReference>
<evidence type="ECO:0000313" key="5">
    <source>
        <dbReference type="Proteomes" id="UP000262379"/>
    </source>
</evidence>
<evidence type="ECO:0000256" key="1">
    <source>
        <dbReference type="ARBA" id="ARBA00004924"/>
    </source>
</evidence>
<evidence type="ECO:0000313" key="4">
    <source>
        <dbReference type="EMBL" id="RFC68495.1"/>
    </source>
</evidence>
<gene>
    <name evidence="4" type="ORF">DY251_05865</name>
</gene>
<evidence type="ECO:0000256" key="2">
    <source>
        <dbReference type="ARBA" id="ARBA00023251"/>
    </source>
</evidence>
<dbReference type="AlphaFoldDB" id="A0A371XGZ1"/>
<dbReference type="Gene3D" id="3.40.630.30">
    <property type="match status" value="1"/>
</dbReference>
<dbReference type="SMART" id="SM01006">
    <property type="entry name" value="AlcB"/>
    <property type="match status" value="1"/>
</dbReference>
<dbReference type="SUPFAM" id="SSF55729">
    <property type="entry name" value="Acyl-CoA N-acyltransferases (Nat)"/>
    <property type="match status" value="1"/>
</dbReference>
<keyword evidence="5" id="KW-1185">Reference proteome</keyword>
<protein>
    <submittedName>
        <fullName evidence="4">N-acetyltransferase</fullName>
    </submittedName>
</protein>
<dbReference type="PROSITE" id="PS51186">
    <property type="entry name" value="GNAT"/>
    <property type="match status" value="1"/>
</dbReference>
<evidence type="ECO:0000259" key="3">
    <source>
        <dbReference type="PROSITE" id="PS51186"/>
    </source>
</evidence>
<dbReference type="PANTHER" id="PTHR31438:SF1">
    <property type="entry name" value="LYSINE N-ACYLTRANSFERASE C17G9.06C-RELATED"/>
    <property type="match status" value="1"/>
</dbReference>
<keyword evidence="4" id="KW-0808">Transferase</keyword>
<dbReference type="Proteomes" id="UP000262379">
    <property type="component" value="Unassembled WGS sequence"/>
</dbReference>